<accession>A0AAJ2BMK7</accession>
<gene>
    <name evidence="1" type="ORF">QE440_001792</name>
</gene>
<protein>
    <submittedName>
        <fullName evidence="1">Uncharacterized protein</fullName>
    </submittedName>
</protein>
<evidence type="ECO:0000313" key="1">
    <source>
        <dbReference type="EMBL" id="MDR6234051.1"/>
    </source>
</evidence>
<name>A0AAJ2BMK7_9PSED</name>
<evidence type="ECO:0000313" key="2">
    <source>
        <dbReference type="Proteomes" id="UP001268036"/>
    </source>
</evidence>
<sequence length="480" mass="54410">MASSDATDSLCCHACGRSMVKAKKVHNGQRYCATCYPRLFKRRMCSGCGNLARLPTFDVSAQCASCQRRGACIRCGKAEFKIGKRLPQGPVCQSCVAYFREPEPCEECSKLSKRLARSTRTGLRTCPKCNAPPAATCPSCRRHRVLVVGADGTKRCRACTEEGEHPCETCGAAMPAGRGRECEHCYWTKTFEKRLTINLAGFSSGQFEDLFKRFGQWLLESTGPHKSALRINSYYSFFRAIETRWGVLPTYSELVAHFTTAGLRRAETPMRWLSEIQAVRVNAEIRERYSEERRIQNILDEIGEPWSKKLLNEYFLALSSRIKKNETDIRSVRLALRAAANLLGTACLKINAFPTKKTLESFWRSYPGQVSALAGFIGYLNRVYHLQLKWQPEERWLAKARIDKAERELVALLKVRQQESNFEIKWVARGLAYFHGVRRVSRKSLVYKSTSYDGVDGFDVEYGGVKLWVPSADSFSQKSQ</sequence>
<comment type="caution">
    <text evidence="1">The sequence shown here is derived from an EMBL/GenBank/DDBJ whole genome shotgun (WGS) entry which is preliminary data.</text>
</comment>
<proteinExistence type="predicted"/>
<dbReference type="Proteomes" id="UP001268036">
    <property type="component" value="Unassembled WGS sequence"/>
</dbReference>
<organism evidence="1 2">
    <name type="scientific">Pseudomonas oryzihabitans</name>
    <dbReference type="NCBI Taxonomy" id="47885"/>
    <lineage>
        <taxon>Bacteria</taxon>
        <taxon>Pseudomonadati</taxon>
        <taxon>Pseudomonadota</taxon>
        <taxon>Gammaproteobacteria</taxon>
        <taxon>Pseudomonadales</taxon>
        <taxon>Pseudomonadaceae</taxon>
        <taxon>Pseudomonas</taxon>
    </lineage>
</organism>
<dbReference type="AlphaFoldDB" id="A0AAJ2BMK7"/>
<reference evidence="1" key="1">
    <citation type="submission" date="2023-08" db="EMBL/GenBank/DDBJ databases">
        <title>Functional and genomic diversity of the sorghum phyllosphere microbiome.</title>
        <authorList>
            <person name="Shade A."/>
        </authorList>
    </citation>
    <scope>NUCLEOTIDE SEQUENCE</scope>
    <source>
        <strain evidence="1">SORGH_AS_0201</strain>
    </source>
</reference>
<dbReference type="EMBL" id="JAVJAF010000001">
    <property type="protein sequence ID" value="MDR6234051.1"/>
    <property type="molecule type" value="Genomic_DNA"/>
</dbReference>